<evidence type="ECO:0000313" key="1">
    <source>
        <dbReference type="EMBL" id="PZP89435.1"/>
    </source>
</evidence>
<evidence type="ECO:0000313" key="2">
    <source>
        <dbReference type="Proteomes" id="UP000248606"/>
    </source>
</evidence>
<comment type="caution">
    <text evidence="1">The sequence shown here is derived from an EMBL/GenBank/DDBJ whole genome shotgun (WGS) entry which is preliminary data.</text>
</comment>
<dbReference type="EMBL" id="QFOZ01000002">
    <property type="protein sequence ID" value="PZP89435.1"/>
    <property type="molecule type" value="Genomic_DNA"/>
</dbReference>
<name>A0A2W5IBE0_9ACTN</name>
<protein>
    <submittedName>
        <fullName evidence="1">Uncharacterized protein</fullName>
    </submittedName>
</protein>
<organism evidence="1 2">
    <name type="scientific">Lawsonella clevelandensis</name>
    <dbReference type="NCBI Taxonomy" id="1528099"/>
    <lineage>
        <taxon>Bacteria</taxon>
        <taxon>Bacillati</taxon>
        <taxon>Actinomycetota</taxon>
        <taxon>Actinomycetes</taxon>
        <taxon>Mycobacteriales</taxon>
        <taxon>Lawsonellaceae</taxon>
        <taxon>Lawsonella</taxon>
    </lineage>
</organism>
<dbReference type="RefSeq" id="WP_290598343.1">
    <property type="nucleotide sequence ID" value="NZ_JBHWSZ010000017.1"/>
</dbReference>
<gene>
    <name evidence="1" type="ORF">DI579_02675</name>
</gene>
<dbReference type="Proteomes" id="UP000248606">
    <property type="component" value="Unassembled WGS sequence"/>
</dbReference>
<dbReference type="AlphaFoldDB" id="A0A2W5IBE0"/>
<proteinExistence type="predicted"/>
<sequence>MAKEELDNGHTMQVFLAVNAKLEEARITAIARDEDDEISDYYKSLILTICRSLMVCLIDARSNRSFA</sequence>
<accession>A0A2W5IBE0</accession>
<reference evidence="1 2" key="1">
    <citation type="submission" date="2017-08" db="EMBL/GenBank/DDBJ databases">
        <title>Infants hospitalized years apart are colonized by the same room-sourced microbial strains.</title>
        <authorList>
            <person name="Brooks B."/>
            <person name="Olm M.R."/>
            <person name="Firek B.A."/>
            <person name="Baker R."/>
            <person name="Thomas B.C."/>
            <person name="Morowitz M.J."/>
            <person name="Banfield J.F."/>
        </authorList>
    </citation>
    <scope>NUCLEOTIDE SEQUENCE [LARGE SCALE GENOMIC DNA]</scope>
    <source>
        <strain evidence="1">S2_006_000_R1_57</strain>
    </source>
</reference>